<comment type="caution">
    <text evidence="2">The sequence shown here is derived from an EMBL/GenBank/DDBJ whole genome shotgun (WGS) entry which is preliminary data.</text>
</comment>
<dbReference type="Proteomes" id="UP001232148">
    <property type="component" value="Unassembled WGS sequence"/>
</dbReference>
<name>A0AAD9M5R5_9PEZI</name>
<protein>
    <submittedName>
        <fullName evidence="2">Uncharacterized protein</fullName>
    </submittedName>
</protein>
<accession>A0AAD9M5R5</accession>
<dbReference type="AlphaFoldDB" id="A0AAD9M5R5"/>
<proteinExistence type="predicted"/>
<dbReference type="EMBL" id="MU842857">
    <property type="protein sequence ID" value="KAK2029970.1"/>
    <property type="molecule type" value="Genomic_DNA"/>
</dbReference>
<sequence length="258" mass="29052">MCLRLYRHYTECGCLLATSAPLRECRHGPTSPLCGPQHTIGIITREGEECLYHACLTRRRRHAPEQSRMPCFRRPSGPGVTDKEVAAAKVEHLRSLHMRERLDRFKAKGLEGSYRGDREPKQRGGALVFSRKFDGTEYTGDHPYAHTDFVEEDVTQQKTRCHLRDLFLATIQSEGLFDPSDQFLSSAWDDDSDFSAGSSEADPDTLETTSYSEGAKLAAPLKSMDGGSEVYRRDTYSPVEWTLKLEDLAGYRPNRASA</sequence>
<reference evidence="2" key="1">
    <citation type="submission" date="2021-06" db="EMBL/GenBank/DDBJ databases">
        <title>Comparative genomics, transcriptomics and evolutionary studies reveal genomic signatures of adaptation to plant cell wall in hemibiotrophic fungi.</title>
        <authorList>
            <consortium name="DOE Joint Genome Institute"/>
            <person name="Baroncelli R."/>
            <person name="Diaz J.F."/>
            <person name="Benocci T."/>
            <person name="Peng M."/>
            <person name="Battaglia E."/>
            <person name="Haridas S."/>
            <person name="Andreopoulos W."/>
            <person name="Labutti K."/>
            <person name="Pangilinan J."/>
            <person name="Floch G.L."/>
            <person name="Makela M.R."/>
            <person name="Henrissat B."/>
            <person name="Grigoriev I.V."/>
            <person name="Crouch J.A."/>
            <person name="De Vries R.P."/>
            <person name="Sukno S.A."/>
            <person name="Thon M.R."/>
        </authorList>
    </citation>
    <scope>NUCLEOTIDE SEQUENCE</scope>
    <source>
        <strain evidence="2">MAFF235873</strain>
    </source>
</reference>
<evidence type="ECO:0000313" key="2">
    <source>
        <dbReference type="EMBL" id="KAK2029970.1"/>
    </source>
</evidence>
<evidence type="ECO:0000256" key="1">
    <source>
        <dbReference type="SAM" id="MobiDB-lite"/>
    </source>
</evidence>
<organism evidence="2 3">
    <name type="scientific">Colletotrichum zoysiae</name>
    <dbReference type="NCBI Taxonomy" id="1216348"/>
    <lineage>
        <taxon>Eukaryota</taxon>
        <taxon>Fungi</taxon>
        <taxon>Dikarya</taxon>
        <taxon>Ascomycota</taxon>
        <taxon>Pezizomycotina</taxon>
        <taxon>Sordariomycetes</taxon>
        <taxon>Hypocreomycetidae</taxon>
        <taxon>Glomerellales</taxon>
        <taxon>Glomerellaceae</taxon>
        <taxon>Colletotrichum</taxon>
        <taxon>Colletotrichum graminicola species complex</taxon>
    </lineage>
</organism>
<gene>
    <name evidence="2" type="ORF">LX32DRAFT_717885</name>
</gene>
<feature type="region of interest" description="Disordered" evidence="1">
    <location>
        <begin position="194"/>
        <end position="213"/>
    </location>
</feature>
<keyword evidence="3" id="KW-1185">Reference proteome</keyword>
<evidence type="ECO:0000313" key="3">
    <source>
        <dbReference type="Proteomes" id="UP001232148"/>
    </source>
</evidence>